<dbReference type="SMART" id="SM00736">
    <property type="entry name" value="CADG"/>
    <property type="match status" value="3"/>
</dbReference>
<dbReference type="SUPFAM" id="SSF49313">
    <property type="entry name" value="Cadherin-like"/>
    <property type="match status" value="1"/>
</dbReference>
<feature type="domain" description="Cadherin" evidence="2">
    <location>
        <begin position="310"/>
        <end position="400"/>
    </location>
</feature>
<accession>A0ABV4XQZ3</accession>
<dbReference type="NCBIfam" id="TIGR01451">
    <property type="entry name" value="B_ant_repeat"/>
    <property type="match status" value="3"/>
</dbReference>
<dbReference type="Gene3D" id="2.150.10.10">
    <property type="entry name" value="Serralysin-like metalloprotease, C-terminal"/>
    <property type="match status" value="4"/>
</dbReference>
<dbReference type="InterPro" id="IPR047589">
    <property type="entry name" value="DUF11_rpt"/>
</dbReference>
<dbReference type="Pfam" id="PF17963">
    <property type="entry name" value="Big_9"/>
    <property type="match status" value="3"/>
</dbReference>
<protein>
    <submittedName>
        <fullName evidence="3">Beta strand repeat-containing protein</fullName>
    </submittedName>
</protein>
<evidence type="ECO:0000256" key="1">
    <source>
        <dbReference type="SAM" id="MobiDB-lite"/>
    </source>
</evidence>
<dbReference type="InterPro" id="IPR015919">
    <property type="entry name" value="Cadherin-like_sf"/>
</dbReference>
<dbReference type="SMART" id="SM00112">
    <property type="entry name" value="CA"/>
    <property type="match status" value="1"/>
</dbReference>
<evidence type="ECO:0000313" key="3">
    <source>
        <dbReference type="EMBL" id="MFB2894112.1"/>
    </source>
</evidence>
<comment type="caution">
    <text evidence="3">The sequence shown here is derived from an EMBL/GenBank/DDBJ whole genome shotgun (WGS) entry which is preliminary data.</text>
</comment>
<proteinExistence type="predicted"/>
<dbReference type="InterPro" id="IPR011049">
    <property type="entry name" value="Serralysin-like_metalloprot_C"/>
</dbReference>
<dbReference type="InterPro" id="IPR051172">
    <property type="entry name" value="Chlamydia_OmcB"/>
</dbReference>
<dbReference type="Pfam" id="PF00353">
    <property type="entry name" value="HemolysinCabind"/>
    <property type="match status" value="5"/>
</dbReference>
<dbReference type="SUPFAM" id="SSF51120">
    <property type="entry name" value="beta-Roll"/>
    <property type="match status" value="2"/>
</dbReference>
<dbReference type="InterPro" id="IPR001343">
    <property type="entry name" value="Hemolysn_Ca-bd"/>
</dbReference>
<dbReference type="InterPro" id="IPR013783">
    <property type="entry name" value="Ig-like_fold"/>
</dbReference>
<dbReference type="RefSeq" id="WP_413263761.1">
    <property type="nucleotide sequence ID" value="NZ_JBHFNR010000099.1"/>
</dbReference>
<dbReference type="EMBL" id="JBHFNR010000099">
    <property type="protein sequence ID" value="MFB2894112.1"/>
    <property type="molecule type" value="Genomic_DNA"/>
</dbReference>
<dbReference type="Pfam" id="PF01345">
    <property type="entry name" value="DUF11"/>
    <property type="match status" value="4"/>
</dbReference>
<dbReference type="Gene3D" id="2.60.40.10">
    <property type="entry name" value="Immunoglobulins"/>
    <property type="match status" value="5"/>
</dbReference>
<dbReference type="Gene3D" id="2.60.40.1170">
    <property type="entry name" value="Mu homology domain, subdomain B"/>
    <property type="match status" value="1"/>
</dbReference>
<gene>
    <name evidence="3" type="ORF">ACE1CI_14475</name>
</gene>
<reference evidence="3 4" key="1">
    <citation type="submission" date="2024-09" db="EMBL/GenBank/DDBJ databases">
        <title>Floridaenema gen nov. (Aerosakkonemataceae, Aerosakkonematales ord. nov., Cyanobacteria) from benthic tropical and subtropical fresh waters, with the description of four new species.</title>
        <authorList>
            <person name="Moretto J.A."/>
            <person name="Berthold D.E."/>
            <person name="Lefler F.W."/>
            <person name="Huang I.-S."/>
            <person name="Laughinghouse H. IV."/>
        </authorList>
    </citation>
    <scope>NUCLEOTIDE SEQUENCE [LARGE SCALE GENOMIC DNA]</scope>
    <source>
        <strain evidence="3 4">BLCC-F50</strain>
    </source>
</reference>
<dbReference type="InterPro" id="IPR006644">
    <property type="entry name" value="Cadg"/>
</dbReference>
<dbReference type="PROSITE" id="PS00330">
    <property type="entry name" value="HEMOLYSIN_CALCIUM"/>
    <property type="match status" value="3"/>
</dbReference>
<name>A0ABV4XQZ3_9CYAN</name>
<dbReference type="PROSITE" id="PS50268">
    <property type="entry name" value="CADHERIN_2"/>
    <property type="match status" value="1"/>
</dbReference>
<dbReference type="PANTHER" id="PTHR34819">
    <property type="entry name" value="LARGE CYSTEINE-RICH PERIPLASMIC PROTEIN OMCB"/>
    <property type="match status" value="1"/>
</dbReference>
<dbReference type="CDD" id="cd11304">
    <property type="entry name" value="Cadherin_repeat"/>
    <property type="match status" value="1"/>
</dbReference>
<feature type="compositionally biased region" description="Polar residues" evidence="1">
    <location>
        <begin position="1026"/>
        <end position="1043"/>
    </location>
</feature>
<dbReference type="InterPro" id="IPR001434">
    <property type="entry name" value="OmcB-like_DUF11"/>
</dbReference>
<dbReference type="Gene3D" id="2.60.40.2030">
    <property type="match status" value="1"/>
</dbReference>
<feature type="region of interest" description="Disordered" evidence="1">
    <location>
        <begin position="1026"/>
        <end position="1051"/>
    </location>
</feature>
<sequence>MAVFNGTFGNDFLIGSLDADSILGFSGYDQIFGWEGDDLVFGNEDSDTLHGNQGQDTIYGGKGDDLIQGGRDNDQLFGEIGNDTIFGDRGNDTVFGGDGDDLLFGDRSEFDLTGNGDNLLFGGSGNDTIFGQGGNDRLFGNQDNDIINGNQGEDTLYAGQGEDTLYGGQDNDRLFGDLGNDLLFGDLGADTITGGDGNDIFVIGRRDDVPGFLTTGGLNISDADYFTDFKKGEDLIQLIGNLSFAELNIFAGSDIYADHTIIQDKGTGEYLAILKGVDSNTLTSQDFLFTSSPTPVNKAPTDIGLSNNGVAENSANSAFIGTFSVTDPDAGDTHTYSLLDNAGGRFAIDGDRLIVANGSLLDFEASSNHQISVRVTDAGGLSFEKVLAIALSNVNEVPTISAIPNQTTNENTATNAISFTIGDAETAADSLTITASSSNPSLIPDGNIVFAGSGANRTVTITPANNQFGTAQITLNVSDGTNITKQTFDLTVNSVNAPPTISAISPQTTNENTATNAISFTIGDAETAADSLTITASSSNPSLIPDGNIVFAGSGANRTVTITPANNQFGTAQITLNVSDGTNITKQTFDLTVNSVNDAPTISAISNQTTNENTATNAISFTIGDAETAADSLTLTANSSNPSLIPDGNIVFAGTGANRTVTITPANNQFGTAQITLNVSDGTNITKQTFDLTVNSVNDPPTISEIANQITKGSQSTDAIAFTISDTETPAGSLTLTGSSSNPNLVPDGNIVFGGANGDRTVTITPAKGQFGTTTITVNVSDGTATTSETFDVIVPGADLELTTTGSKTPTPDGNQITYTVTLANNGPDAANNIQVKDIFPAGFTQVSINPSVGSYDSGSGIWSLPNLGSGSNATLTFSGKIGNLPPDAVLTNAAEVIAVDEADPDSTPGNNVLTEDDQDEVQLTVEADLMLKTEVSKNPTPDGNEITYTVTLTNDGADTATNIVIGNQLPPDFNPTGNASVGNYDANSKFWSLPSLAKGNSAVLTLTGLVGQVPPNFPLTLRSQVQEASQFDPDSTPGNGNTTEDDYSEATTTLSADLELDTQVTKTPTPFSNDLTYTVTLTNKGTDTATNVVVKNELLYNFTVKTNTTSVGSFDPGLKLWGLPSLAPGSSATLTFGGTVGAFVPPGQPLRQISEVREVWQQDPDSTPNNGAPAEDDIKETIVNLQADLAVDTIANTTTANVGDTVSFTVTLTNNGTDTATNIAVNNVIPSNLTGVTVNPSTGTYDSGSSAWNVSALAPGNSVTLTLQGTIASAASGTTLSHSVNVTASSQADPQTTNNSDNATINVTALPTDATVTLSVNPAKAVEGGSDTLVYTFTRDTSINAPLSNALTVNFNVGGAAVVSDDYTQTGASSFSATAGQVTFAAGSNTATVTLTPILDAIAIEEDETVDLTVVAGTGYVSGTPGAISSTIVNSGDTFTQNSIAFRAGLEVDTATVAGGAPGDGGFAINGSTFGNNGTNRNNAIRNLLSSAGSDASSSLNADGLTRGGVKLSWNGFYLTDRPGNDFVLAENGNLGRPEYFVVRVKPVGDVLTNFFYKPATEAVQNSSFADFLTAFDLSGDFGLTAGTKVEYIEVWNLMESDRFGSSGTGFVGSGSTPATPGSLDFDGTIESGQNGQYDADLSYVWAVNPSNLTAM</sequence>
<dbReference type="InterPro" id="IPR002126">
    <property type="entry name" value="Cadherin-like_dom"/>
</dbReference>
<organism evidence="3 4">
    <name type="scientific">Floridaenema flaviceps BLCC-F50</name>
    <dbReference type="NCBI Taxonomy" id="3153642"/>
    <lineage>
        <taxon>Bacteria</taxon>
        <taxon>Bacillati</taxon>
        <taxon>Cyanobacteriota</taxon>
        <taxon>Cyanophyceae</taxon>
        <taxon>Oscillatoriophycideae</taxon>
        <taxon>Aerosakkonematales</taxon>
        <taxon>Aerosakkonemataceae</taxon>
        <taxon>Floridanema</taxon>
        <taxon>Floridanema flaviceps</taxon>
    </lineage>
</organism>
<evidence type="ECO:0000259" key="2">
    <source>
        <dbReference type="PROSITE" id="PS50268"/>
    </source>
</evidence>
<dbReference type="InterPro" id="IPR038081">
    <property type="entry name" value="CalX-like_sf"/>
</dbReference>
<dbReference type="PANTHER" id="PTHR34819:SF3">
    <property type="entry name" value="CELL SURFACE PROTEIN"/>
    <property type="match status" value="1"/>
</dbReference>
<dbReference type="Gene3D" id="2.60.40.60">
    <property type="entry name" value="Cadherins"/>
    <property type="match status" value="1"/>
</dbReference>
<dbReference type="Proteomes" id="UP001576784">
    <property type="component" value="Unassembled WGS sequence"/>
</dbReference>
<keyword evidence="4" id="KW-1185">Reference proteome</keyword>
<evidence type="ECO:0000313" key="4">
    <source>
        <dbReference type="Proteomes" id="UP001576784"/>
    </source>
</evidence>
<dbReference type="InterPro" id="IPR018511">
    <property type="entry name" value="Hemolysin-typ_Ca-bd_CS"/>
</dbReference>
<dbReference type="PRINTS" id="PR00313">
    <property type="entry name" value="CABNDNGRPT"/>
</dbReference>
<dbReference type="SUPFAM" id="SSF141072">
    <property type="entry name" value="CalX-like"/>
    <property type="match status" value="1"/>
</dbReference>